<protein>
    <recommendedName>
        <fullName evidence="3">LamG domain-containing protein</fullName>
    </recommendedName>
</protein>
<dbReference type="Pfam" id="PF13385">
    <property type="entry name" value="Laminin_G_3"/>
    <property type="match status" value="1"/>
</dbReference>
<organism evidence="1 2">
    <name type="scientific">Rotaria magnacalcarata</name>
    <dbReference type="NCBI Taxonomy" id="392030"/>
    <lineage>
        <taxon>Eukaryota</taxon>
        <taxon>Metazoa</taxon>
        <taxon>Spiralia</taxon>
        <taxon>Gnathifera</taxon>
        <taxon>Rotifera</taxon>
        <taxon>Eurotatoria</taxon>
        <taxon>Bdelloidea</taxon>
        <taxon>Philodinida</taxon>
        <taxon>Philodinidae</taxon>
        <taxon>Rotaria</taxon>
    </lineage>
</organism>
<sequence length="292" mass="31653">MLIINFSFGSSTLIPYWNWIHAAVVYDITIYQQLIYINGIIDTVFEGIVTPFQGSSSVASTTIGFGKSAAFAVTSFYGMIDQFLITPQMAKSSCQIYDDALLVAYFPFDTNGTLNDRSAGVSPGSSSGTSIISGYIQEALLFSSITNSFFQSACFPYFRRSLTFTLLLWVNPTTVSGGGTIVHVSSDQNGNGTLCFDMFALVFSNRNGMRFHVNGTLNNAQPNVVNILAFWSFTNSQLYITFGNSQITGAAAPSCEKGTLPIVSGAFSGAIDEFRLYMTELNGEEICTLANP</sequence>
<accession>A0A820LK39</accession>
<dbReference type="EMBL" id="CAJOBG010031604">
    <property type="protein sequence ID" value="CAF4358595.1"/>
    <property type="molecule type" value="Genomic_DNA"/>
</dbReference>
<evidence type="ECO:0000313" key="2">
    <source>
        <dbReference type="Proteomes" id="UP000663866"/>
    </source>
</evidence>
<name>A0A820LK39_9BILA</name>
<evidence type="ECO:0000313" key="1">
    <source>
        <dbReference type="EMBL" id="CAF4358595.1"/>
    </source>
</evidence>
<reference evidence="1" key="1">
    <citation type="submission" date="2021-02" db="EMBL/GenBank/DDBJ databases">
        <authorList>
            <person name="Nowell W R."/>
        </authorList>
    </citation>
    <scope>NUCLEOTIDE SEQUENCE</scope>
</reference>
<gene>
    <name evidence="1" type="ORF">OVN521_LOCUS33123</name>
</gene>
<dbReference type="Proteomes" id="UP000663866">
    <property type="component" value="Unassembled WGS sequence"/>
</dbReference>
<proteinExistence type="predicted"/>
<evidence type="ECO:0008006" key="3">
    <source>
        <dbReference type="Google" id="ProtNLM"/>
    </source>
</evidence>
<comment type="caution">
    <text evidence="1">The sequence shown here is derived from an EMBL/GenBank/DDBJ whole genome shotgun (WGS) entry which is preliminary data.</text>
</comment>
<dbReference type="InterPro" id="IPR013320">
    <property type="entry name" value="ConA-like_dom_sf"/>
</dbReference>
<keyword evidence="2" id="KW-1185">Reference proteome</keyword>
<dbReference type="Gene3D" id="2.60.120.200">
    <property type="match status" value="2"/>
</dbReference>
<dbReference type="SUPFAM" id="SSF49899">
    <property type="entry name" value="Concanavalin A-like lectins/glucanases"/>
    <property type="match status" value="2"/>
</dbReference>
<dbReference type="AlphaFoldDB" id="A0A820LK39"/>